<dbReference type="Pfam" id="PF20886">
    <property type="entry name" value="PWP3A-B_C"/>
    <property type="match status" value="1"/>
</dbReference>
<dbReference type="RefSeq" id="XP_035666198.1">
    <property type="nucleotide sequence ID" value="XM_035810305.1"/>
</dbReference>
<feature type="compositionally biased region" description="Basic residues" evidence="1">
    <location>
        <begin position="139"/>
        <end position="149"/>
    </location>
</feature>
<feature type="compositionally biased region" description="Acidic residues" evidence="1">
    <location>
        <begin position="319"/>
        <end position="328"/>
    </location>
</feature>
<protein>
    <submittedName>
        <fullName evidence="5">Uncharacterized protein LOC118409342</fullName>
    </submittedName>
</protein>
<proteinExistence type="predicted"/>
<dbReference type="OMA" id="QYFFPNE"/>
<feature type="region of interest" description="Disordered" evidence="1">
    <location>
        <begin position="452"/>
        <end position="503"/>
    </location>
</feature>
<dbReference type="PANTHER" id="PTHR31333:SF6">
    <property type="entry name" value="MUM1 LIKE 1"/>
    <property type="match status" value="1"/>
</dbReference>
<organism evidence="4 5">
    <name type="scientific">Branchiostoma floridae</name>
    <name type="common">Florida lancelet</name>
    <name type="synonym">Amphioxus</name>
    <dbReference type="NCBI Taxonomy" id="7739"/>
    <lineage>
        <taxon>Eukaryota</taxon>
        <taxon>Metazoa</taxon>
        <taxon>Chordata</taxon>
        <taxon>Cephalochordata</taxon>
        <taxon>Leptocardii</taxon>
        <taxon>Amphioxiformes</taxon>
        <taxon>Branchiostomatidae</taxon>
        <taxon>Branchiostoma</taxon>
    </lineage>
</organism>
<gene>
    <name evidence="5" type="primary">LOC118409342</name>
</gene>
<dbReference type="Pfam" id="PF20884">
    <property type="entry name" value="MUM1-like_PWWP"/>
    <property type="match status" value="1"/>
</dbReference>
<feature type="compositionally biased region" description="Polar residues" evidence="1">
    <location>
        <begin position="475"/>
        <end position="487"/>
    </location>
</feature>
<dbReference type="InterPro" id="IPR048795">
    <property type="entry name" value="PWP3A_3B_4_C"/>
</dbReference>
<dbReference type="AlphaFoldDB" id="A0A9J7HVQ2"/>
<dbReference type="OrthoDB" id="10013064at2759"/>
<feature type="region of interest" description="Disordered" evidence="1">
    <location>
        <begin position="64"/>
        <end position="154"/>
    </location>
</feature>
<dbReference type="CDD" id="cd06080">
    <property type="entry name" value="PWWP_MUM1-like"/>
    <property type="match status" value="1"/>
</dbReference>
<dbReference type="InterPro" id="IPR035504">
    <property type="entry name" value="MUM1-like_PWWP"/>
</dbReference>
<accession>A0A9J7HVQ2</accession>
<keyword evidence="4" id="KW-1185">Reference proteome</keyword>
<feature type="compositionally biased region" description="Gly residues" evidence="1">
    <location>
        <begin position="1"/>
        <end position="11"/>
    </location>
</feature>
<reference evidence="4" key="1">
    <citation type="journal article" date="2020" name="Nat. Ecol. Evol.">
        <title>Deeply conserved synteny resolves early events in vertebrate evolution.</title>
        <authorList>
            <person name="Simakov O."/>
            <person name="Marletaz F."/>
            <person name="Yue J.X."/>
            <person name="O'Connell B."/>
            <person name="Jenkins J."/>
            <person name="Brandt A."/>
            <person name="Calef R."/>
            <person name="Tung C.H."/>
            <person name="Huang T.K."/>
            <person name="Schmutz J."/>
            <person name="Satoh N."/>
            <person name="Yu J.K."/>
            <person name="Putnam N.H."/>
            <person name="Green R.E."/>
            <person name="Rokhsar D.S."/>
        </authorList>
    </citation>
    <scope>NUCLEOTIDE SEQUENCE [LARGE SCALE GENOMIC DNA]</scope>
    <source>
        <strain evidence="4">S238N-H82</strain>
    </source>
</reference>
<evidence type="ECO:0000313" key="5">
    <source>
        <dbReference type="RefSeq" id="XP_035666198.1"/>
    </source>
</evidence>
<feature type="compositionally biased region" description="Basic residues" evidence="1">
    <location>
        <begin position="72"/>
        <end position="99"/>
    </location>
</feature>
<feature type="region of interest" description="Disordered" evidence="1">
    <location>
        <begin position="1"/>
        <end position="39"/>
    </location>
</feature>
<dbReference type="Gene3D" id="2.30.30.140">
    <property type="match status" value="1"/>
</dbReference>
<feature type="region of interest" description="Disordered" evidence="1">
    <location>
        <begin position="311"/>
        <end position="341"/>
    </location>
</feature>
<feature type="domain" description="PWWP" evidence="3">
    <location>
        <begin position="498"/>
        <end position="633"/>
    </location>
</feature>
<feature type="compositionally biased region" description="Polar residues" evidence="1">
    <location>
        <begin position="104"/>
        <end position="119"/>
    </location>
</feature>
<dbReference type="Proteomes" id="UP000001554">
    <property type="component" value="Chromosome 2"/>
</dbReference>
<evidence type="ECO:0000259" key="2">
    <source>
        <dbReference type="Pfam" id="PF20884"/>
    </source>
</evidence>
<reference evidence="5" key="2">
    <citation type="submission" date="2025-08" db="UniProtKB">
        <authorList>
            <consortium name="RefSeq"/>
        </authorList>
    </citation>
    <scope>IDENTIFICATION</scope>
    <source>
        <strain evidence="5">S238N-H82</strain>
        <tissue evidence="5">Testes</tissue>
    </source>
</reference>
<feature type="region of interest" description="Disordered" evidence="1">
    <location>
        <begin position="220"/>
        <end position="294"/>
    </location>
</feature>
<dbReference type="PANTHER" id="PTHR31333">
    <property type="entry name" value="PWWP DOMAIN-CONTAINING DNA REPAIR FACTOR 3 FAMILY MEMBER"/>
    <property type="match status" value="1"/>
</dbReference>
<dbReference type="InterPro" id="IPR040263">
    <property type="entry name" value="PWP3A_3B_4"/>
</dbReference>
<feature type="compositionally biased region" description="Basic and acidic residues" evidence="1">
    <location>
        <begin position="224"/>
        <end position="257"/>
    </location>
</feature>
<feature type="domain" description="MUM1-like PWWP" evidence="2">
    <location>
        <begin position="343"/>
        <end position="409"/>
    </location>
</feature>
<feature type="region of interest" description="Disordered" evidence="1">
    <location>
        <begin position="167"/>
        <end position="188"/>
    </location>
</feature>
<feature type="compositionally biased region" description="Basic and acidic residues" evidence="1">
    <location>
        <begin position="464"/>
        <end position="474"/>
    </location>
</feature>
<dbReference type="KEGG" id="bfo:118409342"/>
<dbReference type="GeneID" id="118409342"/>
<sequence>MARLRSGGGRGGCRRGRRPHDSAVPERLGQANKKDTPTKLIVKVPLELLQEDFRLTKTASLQCGRGASRGRGAGRGRGRGRGVGRGRGRGRGKGSRASRKPPCTVTTETLYDGPVTQQIPGYPIKEDGDHMNNSSHGQTRGRTRTKRNFSRQPIAQQEQTFSLVHPNGIPHAASRGAQRRGSGKAELQSDQTVIQNLELQTQKRDVSKDSRISQMAAFQTGVETHSEIDLKEDSNRPDLEIRRENASKRNRSREKCIPSKRRKRLNGSSLATPLCQEEGSVTTPEDGINQGCKEASSANGHRLLTQDHEPDLDLHVGSDDSDSDDDLPDINTSLQQDPPKPTFKAGEVVWVKSGRNPSWPAIVNHVYHKKKRMSVLFIGYRQKKGISVHVNAAKVFNSRMRDHFIEEALRTESKEFFQSIVTQVEDFLNKKACGKLEGLDAFQYFFPNETFPPDSSSGSDDDEGIMKTDHKDTEATQISPLSQSAGTSVAKPRDPSRHDRRMHLRKDLEKRIVKYIRTQQDAQDHLAGIYHGSVTSQRHQDFFSKDRAVREMLHGQGTGFITSDELAEELFSCLADLYHLRCEEDKNFADTKYVAFVLMPEAILYGLHKVKGISMEAAQKLMDKGPELFPAERTWYREALRAEPLTVEERRRIIHQAAHNVLGKEGSNELLHLT</sequence>
<name>A0A9J7HVQ2_BRAFL</name>
<dbReference type="SUPFAM" id="SSF63748">
    <property type="entry name" value="Tudor/PWWP/MBT"/>
    <property type="match status" value="1"/>
</dbReference>
<evidence type="ECO:0000313" key="4">
    <source>
        <dbReference type="Proteomes" id="UP000001554"/>
    </source>
</evidence>
<evidence type="ECO:0000259" key="3">
    <source>
        <dbReference type="Pfam" id="PF20886"/>
    </source>
</evidence>
<evidence type="ECO:0000256" key="1">
    <source>
        <dbReference type="SAM" id="MobiDB-lite"/>
    </source>
</evidence>